<reference evidence="3" key="1">
    <citation type="submission" date="2016-06" db="UniProtKB">
        <authorList>
            <consortium name="WormBaseParasite"/>
        </authorList>
    </citation>
    <scope>IDENTIFICATION</scope>
</reference>
<accession>A0A183EMT5</accession>
<protein>
    <submittedName>
        <fullName evidence="3">ZM domain-containing protein</fullName>
    </submittedName>
</protein>
<reference evidence="1 2" key="2">
    <citation type="submission" date="2018-11" db="EMBL/GenBank/DDBJ databases">
        <authorList>
            <consortium name="Pathogen Informatics"/>
        </authorList>
    </citation>
    <scope>NUCLEOTIDE SEQUENCE [LARGE SCALE GENOMIC DNA]</scope>
</reference>
<proteinExistence type="predicted"/>
<dbReference type="AlphaFoldDB" id="A0A183EMT5"/>
<evidence type="ECO:0000313" key="2">
    <source>
        <dbReference type="Proteomes" id="UP000271098"/>
    </source>
</evidence>
<evidence type="ECO:0000313" key="1">
    <source>
        <dbReference type="EMBL" id="VDN39756.1"/>
    </source>
</evidence>
<sequence length="256" mass="29127">MEERREEVPQVNALPIAKVLPKKTVLRRNLQQPVALEKVTISPSTQQQHKRQPVMWTRTVRPRQWVTSTPAVAQFVPLAQYYNQNERQNQQQFASRNPQDAAYLREARTAPYAQSAVTAVPFAYNQNSLYNQPAQARAAALQNGQLIQQQQHEFRTPQDQTYLREDYDQARIGRTTLQPLGAGYLLTPSPPFYAPHPQHPLLFGAQQQQLQFAQQGVQNATPAPLQPFSLPTFTLRPDALFQNFLSGIFGNQQQVS</sequence>
<dbReference type="WBParaSite" id="GPUH_0002230301-mRNA-1">
    <property type="protein sequence ID" value="GPUH_0002230301-mRNA-1"/>
    <property type="gene ID" value="GPUH_0002230301"/>
</dbReference>
<keyword evidence="2" id="KW-1185">Reference proteome</keyword>
<evidence type="ECO:0000313" key="3">
    <source>
        <dbReference type="WBParaSite" id="GPUH_0002230301-mRNA-1"/>
    </source>
</evidence>
<organism evidence="3">
    <name type="scientific">Gongylonema pulchrum</name>
    <dbReference type="NCBI Taxonomy" id="637853"/>
    <lineage>
        <taxon>Eukaryota</taxon>
        <taxon>Metazoa</taxon>
        <taxon>Ecdysozoa</taxon>
        <taxon>Nematoda</taxon>
        <taxon>Chromadorea</taxon>
        <taxon>Rhabditida</taxon>
        <taxon>Spirurina</taxon>
        <taxon>Spiruromorpha</taxon>
        <taxon>Spiruroidea</taxon>
        <taxon>Gongylonematidae</taxon>
        <taxon>Gongylonema</taxon>
    </lineage>
</organism>
<gene>
    <name evidence="1" type="ORF">GPUH_LOCUS22274</name>
</gene>
<dbReference type="Proteomes" id="UP000271098">
    <property type="component" value="Unassembled WGS sequence"/>
</dbReference>
<dbReference type="EMBL" id="UYRT01094684">
    <property type="protein sequence ID" value="VDN39756.1"/>
    <property type="molecule type" value="Genomic_DNA"/>
</dbReference>
<name>A0A183EMT5_9BILA</name>